<organism evidence="1 2">
    <name type="scientific">Haloterrigena turkmenica (strain ATCC 51198 / DSM 5511 / JCM 9101 / NCIMB 13204 / VKM B-1734 / 4k)</name>
    <name type="common">Halococcus turkmenicus</name>
    <dbReference type="NCBI Taxonomy" id="543526"/>
    <lineage>
        <taxon>Archaea</taxon>
        <taxon>Methanobacteriati</taxon>
        <taxon>Methanobacteriota</taxon>
        <taxon>Stenosarchaea group</taxon>
        <taxon>Halobacteria</taxon>
        <taxon>Halobacteriales</taxon>
        <taxon>Natrialbaceae</taxon>
        <taxon>Haloterrigena</taxon>
    </lineage>
</organism>
<dbReference type="AlphaFoldDB" id="D2RRH3"/>
<keyword evidence="2" id="KW-1185">Reference proteome</keyword>
<sequence>MSSTTAGGDDGSDDDRSWLDRLIDLLWILPWP</sequence>
<evidence type="ECO:0000313" key="2">
    <source>
        <dbReference type="Proteomes" id="UP000001903"/>
    </source>
</evidence>
<dbReference type="Proteomes" id="UP000001903">
    <property type="component" value="Chromosome"/>
</dbReference>
<dbReference type="KEGG" id="htu:Htur_1648"/>
<reference evidence="1 2" key="1">
    <citation type="journal article" date="2010" name="Stand. Genomic Sci.">
        <title>Complete genome sequence of Haloterrigena turkmenica type strain (4k).</title>
        <authorList>
            <person name="Saunders E."/>
            <person name="Tindall B.J."/>
            <person name="Fahnrich R."/>
            <person name="Lapidus A."/>
            <person name="Copeland A."/>
            <person name="Del Rio T.G."/>
            <person name="Lucas S."/>
            <person name="Chen F."/>
            <person name="Tice H."/>
            <person name="Cheng J.F."/>
            <person name="Han C."/>
            <person name="Detter J.C."/>
            <person name="Bruce D."/>
            <person name="Goodwin L."/>
            <person name="Chain P."/>
            <person name="Pitluck S."/>
            <person name="Pati A."/>
            <person name="Ivanova N."/>
            <person name="Mavromatis K."/>
            <person name="Chen A."/>
            <person name="Palaniappan K."/>
            <person name="Land M."/>
            <person name="Hauser L."/>
            <person name="Chang Y.J."/>
            <person name="Jeffries C.D."/>
            <person name="Brettin T."/>
            <person name="Rohde M."/>
            <person name="Goker M."/>
            <person name="Bristow J."/>
            <person name="Eisen J.A."/>
            <person name="Markowitz V."/>
            <person name="Hugenholtz P."/>
            <person name="Klenk H.P."/>
            <person name="Kyrpides N.C."/>
        </authorList>
    </citation>
    <scope>NUCLEOTIDE SEQUENCE [LARGE SCALE GENOMIC DNA]</scope>
    <source>
        <strain evidence="2">ATCC 51198 / DSM 5511 / JCM 9101 / NCIMB 13204 / VKM B-1734 / 4k</strain>
    </source>
</reference>
<proteinExistence type="predicted"/>
<protein>
    <submittedName>
        <fullName evidence="1">Uncharacterized protein</fullName>
    </submittedName>
</protein>
<evidence type="ECO:0000313" key="1">
    <source>
        <dbReference type="EMBL" id="ADB60533.1"/>
    </source>
</evidence>
<accession>D2RRH3</accession>
<name>D2RRH3_HALTV</name>
<dbReference type="EMBL" id="CP001860">
    <property type="protein sequence ID" value="ADB60533.1"/>
    <property type="molecule type" value="Genomic_DNA"/>
</dbReference>
<dbReference type="HOGENOM" id="CLU_3387448_0_0_2"/>
<gene>
    <name evidence="1" type="ordered locus">Htur_1648</name>
</gene>